<dbReference type="Gene3D" id="3.40.50.80">
    <property type="entry name" value="Nucleotide-binding domain of ferredoxin-NADP reductase (FNR) module"/>
    <property type="match status" value="1"/>
</dbReference>
<comment type="caution">
    <text evidence="3">The sequence shown here is derived from an EMBL/GenBank/DDBJ whole genome shotgun (WGS) entry which is preliminary data.</text>
</comment>
<keyword evidence="4" id="KW-1185">Reference proteome</keyword>
<dbReference type="STRING" id="1752398.A8M32_03045"/>
<evidence type="ECO:0000259" key="2">
    <source>
        <dbReference type="PROSITE" id="PS51384"/>
    </source>
</evidence>
<feature type="domain" description="FAD-binding FR-type" evidence="2">
    <location>
        <begin position="108"/>
        <end position="207"/>
    </location>
</feature>
<dbReference type="GO" id="GO:0051537">
    <property type="term" value="F:2 iron, 2 sulfur cluster binding"/>
    <property type="evidence" value="ECO:0007669"/>
    <property type="project" value="InterPro"/>
</dbReference>
<dbReference type="SUPFAM" id="SSF63380">
    <property type="entry name" value="Riboflavin synthase domain-like"/>
    <property type="match status" value="1"/>
</dbReference>
<evidence type="ECO:0000259" key="1">
    <source>
        <dbReference type="PROSITE" id="PS51085"/>
    </source>
</evidence>
<evidence type="ECO:0000313" key="4">
    <source>
        <dbReference type="Proteomes" id="UP000094342"/>
    </source>
</evidence>
<dbReference type="InterPro" id="IPR036010">
    <property type="entry name" value="2Fe-2S_ferredoxin-like_sf"/>
</dbReference>
<dbReference type="EMBL" id="LYBW01000039">
    <property type="protein sequence ID" value="ODR92775.1"/>
    <property type="molecule type" value="Genomic_DNA"/>
</dbReference>
<feature type="domain" description="2Fe-2S ferredoxin-type" evidence="1">
    <location>
        <begin position="10"/>
        <end position="100"/>
    </location>
</feature>
<dbReference type="Pfam" id="PF00970">
    <property type="entry name" value="FAD_binding_6"/>
    <property type="match status" value="1"/>
</dbReference>
<dbReference type="InterPro" id="IPR017927">
    <property type="entry name" value="FAD-bd_FR_type"/>
</dbReference>
<proteinExistence type="predicted"/>
<dbReference type="InterPro" id="IPR039261">
    <property type="entry name" value="FNR_nucleotide-bd"/>
</dbReference>
<dbReference type="GO" id="GO:0016491">
    <property type="term" value="F:oxidoreductase activity"/>
    <property type="evidence" value="ECO:0007669"/>
    <property type="project" value="InterPro"/>
</dbReference>
<dbReference type="InterPro" id="IPR012675">
    <property type="entry name" value="Beta-grasp_dom_sf"/>
</dbReference>
<dbReference type="PRINTS" id="PR00410">
    <property type="entry name" value="PHEHYDRXLASE"/>
</dbReference>
<dbReference type="InterPro" id="IPR050415">
    <property type="entry name" value="MRET"/>
</dbReference>
<dbReference type="CDD" id="cd00207">
    <property type="entry name" value="fer2"/>
    <property type="match status" value="1"/>
</dbReference>
<dbReference type="InterPro" id="IPR001433">
    <property type="entry name" value="OxRdtase_FAD/NAD-bd"/>
</dbReference>
<dbReference type="Pfam" id="PF00111">
    <property type="entry name" value="Fer2"/>
    <property type="match status" value="1"/>
</dbReference>
<dbReference type="InterPro" id="IPR006058">
    <property type="entry name" value="2Fe2S_fd_BS"/>
</dbReference>
<dbReference type="CDD" id="cd06187">
    <property type="entry name" value="O2ase_reductase_like"/>
    <property type="match status" value="1"/>
</dbReference>
<dbReference type="Pfam" id="PF00175">
    <property type="entry name" value="NAD_binding_1"/>
    <property type="match status" value="1"/>
</dbReference>
<dbReference type="SUPFAM" id="SSF54292">
    <property type="entry name" value="2Fe-2S ferredoxin-like"/>
    <property type="match status" value="1"/>
</dbReference>
<dbReference type="SUPFAM" id="SSF52343">
    <property type="entry name" value="Ferredoxin reductase-like, C-terminal NADP-linked domain"/>
    <property type="match status" value="1"/>
</dbReference>
<dbReference type="PROSITE" id="PS51384">
    <property type="entry name" value="FAD_FR"/>
    <property type="match status" value="1"/>
</dbReference>
<dbReference type="Proteomes" id="UP000094342">
    <property type="component" value="Unassembled WGS sequence"/>
</dbReference>
<reference evidence="4" key="1">
    <citation type="submission" date="2016-05" db="EMBL/GenBank/DDBJ databases">
        <authorList>
            <person name="Li Y."/>
        </authorList>
    </citation>
    <scope>NUCLEOTIDE SEQUENCE [LARGE SCALE GENOMIC DNA]</scope>
    <source>
        <strain evidence="4">YIC4027</strain>
    </source>
</reference>
<dbReference type="PANTHER" id="PTHR47354:SF5">
    <property type="entry name" value="PROTEIN RFBI"/>
    <property type="match status" value="1"/>
</dbReference>
<dbReference type="InterPro" id="IPR017938">
    <property type="entry name" value="Riboflavin_synthase-like_b-brl"/>
</dbReference>
<name>A0A1E3VGS6_9HYPH</name>
<gene>
    <name evidence="3" type="ORF">A8M32_03045</name>
</gene>
<organism evidence="3 4">
    <name type="scientific">Sinorhizobium alkalisoli</name>
    <dbReference type="NCBI Taxonomy" id="1752398"/>
    <lineage>
        <taxon>Bacteria</taxon>
        <taxon>Pseudomonadati</taxon>
        <taxon>Pseudomonadota</taxon>
        <taxon>Alphaproteobacteria</taxon>
        <taxon>Hyphomicrobiales</taxon>
        <taxon>Rhizobiaceae</taxon>
        <taxon>Sinorhizobium/Ensifer group</taxon>
        <taxon>Sinorhizobium</taxon>
    </lineage>
</organism>
<dbReference type="AlphaFoldDB" id="A0A1E3VGS6"/>
<dbReference type="PROSITE" id="PS51085">
    <property type="entry name" value="2FE2S_FER_2"/>
    <property type="match status" value="1"/>
</dbReference>
<dbReference type="PROSITE" id="PS00197">
    <property type="entry name" value="2FE2S_FER_1"/>
    <property type="match status" value="1"/>
</dbReference>
<protein>
    <submittedName>
        <fullName evidence="3">Oxidoreductase</fullName>
    </submittedName>
</protein>
<sequence length="354" mass="38746">MGKGGVLVGKSVHIRQVDREIAVADERTILEAALEQGIAYPHGCRSGRCGSCKSRLIAGAVDLLPHTPFALTPEERDMGLILACRAQPKTDVAVSWLGREEGRADHPVETFQARVISLDDATHDIKRVRIMPESGLPLSFSAGQYAQLSFPGAPTRDYSMANKPGERELEFHIRRIPNGAASERVASRLAVGDEVTVRGPFGSAFLRHRHTGPILAIAGGSGMAPIKSIVETALNHGFRQPIHLYFGVRQERDLYLVDHLQALCEHHPNLTFIPVLSHVERSAGYRTGMVTRAIAEDLQDLDGWQAYMAGPPAMTDSATAILLECGLRPEDLHVDVFFTPEAAFEPEQKLEDVK</sequence>
<dbReference type="InterPro" id="IPR008333">
    <property type="entry name" value="Cbr1-like_FAD-bd_dom"/>
</dbReference>
<evidence type="ECO:0000313" key="3">
    <source>
        <dbReference type="EMBL" id="ODR92775.1"/>
    </source>
</evidence>
<dbReference type="PANTHER" id="PTHR47354">
    <property type="entry name" value="NADH OXIDOREDUCTASE HCR"/>
    <property type="match status" value="1"/>
</dbReference>
<dbReference type="RefSeq" id="WP_069456941.1">
    <property type="nucleotide sequence ID" value="NZ_LYBW01000039.1"/>
</dbReference>
<accession>A0A1E3VGS6</accession>
<dbReference type="Gene3D" id="3.10.20.30">
    <property type="match status" value="1"/>
</dbReference>
<dbReference type="InterPro" id="IPR001041">
    <property type="entry name" value="2Fe-2S_ferredoxin-type"/>
</dbReference>
<dbReference type="Gene3D" id="2.40.30.10">
    <property type="entry name" value="Translation factors"/>
    <property type="match status" value="1"/>
</dbReference>